<dbReference type="PROSITE" id="PS51186">
    <property type="entry name" value="GNAT"/>
    <property type="match status" value="1"/>
</dbReference>
<dbReference type="InterPro" id="IPR016181">
    <property type="entry name" value="Acyl_CoA_acyltransferase"/>
</dbReference>
<sequence length="176" mass="20449">MKKYIFTSARLGFRTWEDADLDTFSTMNANPEIMHFFEKLLTREESKAKMDQMNQLFEKVGFCYFAVDYLPSDEFAGTLGLNRKDFPASFTPCVDIGWKFDKKFWNQGLASEGAAACLEYAKKIGLKEIYSYASSANKASRRVMEKIGMHFLEEFEHQELLHCPQLQPFSVYQIRL</sequence>
<dbReference type="InterPro" id="IPR051531">
    <property type="entry name" value="N-acetyltransferase"/>
</dbReference>
<evidence type="ECO:0000259" key="1">
    <source>
        <dbReference type="PROSITE" id="PS51186"/>
    </source>
</evidence>
<accession>A0A4Y9QJR3</accession>
<comment type="caution">
    <text evidence="2">The sequence shown here is derived from an EMBL/GenBank/DDBJ whole genome shotgun (WGS) entry which is preliminary data.</text>
</comment>
<dbReference type="Proteomes" id="UP000297647">
    <property type="component" value="Unassembled WGS sequence"/>
</dbReference>
<dbReference type="RefSeq" id="WP_135076781.1">
    <property type="nucleotide sequence ID" value="NZ_SPSB01000005.1"/>
</dbReference>
<dbReference type="OrthoDB" id="9788916at2"/>
<dbReference type="SUPFAM" id="SSF55729">
    <property type="entry name" value="Acyl-CoA N-acyltransferases (Nat)"/>
    <property type="match status" value="1"/>
</dbReference>
<evidence type="ECO:0000313" key="3">
    <source>
        <dbReference type="Proteomes" id="UP000297647"/>
    </source>
</evidence>
<protein>
    <submittedName>
        <fullName evidence="2">N-acetyltransferase</fullName>
    </submittedName>
</protein>
<dbReference type="PANTHER" id="PTHR43792">
    <property type="entry name" value="GNAT FAMILY, PUTATIVE (AFU_ORTHOLOGUE AFUA_3G00765)-RELATED-RELATED"/>
    <property type="match status" value="1"/>
</dbReference>
<dbReference type="Pfam" id="PF13302">
    <property type="entry name" value="Acetyltransf_3"/>
    <property type="match status" value="1"/>
</dbReference>
<dbReference type="InterPro" id="IPR000182">
    <property type="entry name" value="GNAT_dom"/>
</dbReference>
<reference evidence="2 3" key="1">
    <citation type="submission" date="2019-03" db="EMBL/GenBank/DDBJ databases">
        <title>Algoriphagus sp. nov, a new strain isolated from root system soil of mangrove plant Kandelia.</title>
        <authorList>
            <person name="Yin Q."/>
            <person name="Wang K."/>
            <person name="Song Z."/>
        </authorList>
    </citation>
    <scope>NUCLEOTIDE SEQUENCE [LARGE SCALE GENOMIC DNA]</scope>
    <source>
        <strain evidence="2 3">XY-J91</strain>
    </source>
</reference>
<gene>
    <name evidence="2" type="ORF">E4S40_16380</name>
</gene>
<name>A0A4Y9QJR3_9BACT</name>
<dbReference type="Gene3D" id="3.40.630.30">
    <property type="match status" value="1"/>
</dbReference>
<proteinExistence type="predicted"/>
<feature type="domain" description="N-acetyltransferase" evidence="1">
    <location>
        <begin position="11"/>
        <end position="170"/>
    </location>
</feature>
<keyword evidence="2" id="KW-0808">Transferase</keyword>
<evidence type="ECO:0000313" key="2">
    <source>
        <dbReference type="EMBL" id="TFV92417.1"/>
    </source>
</evidence>
<dbReference type="EMBL" id="SPSB01000005">
    <property type="protein sequence ID" value="TFV92417.1"/>
    <property type="molecule type" value="Genomic_DNA"/>
</dbReference>
<dbReference type="PANTHER" id="PTHR43792:SF1">
    <property type="entry name" value="N-ACETYLTRANSFERASE DOMAIN-CONTAINING PROTEIN"/>
    <property type="match status" value="1"/>
</dbReference>
<organism evidence="2 3">
    <name type="scientific">Algoriphagus kandeliae</name>
    <dbReference type="NCBI Taxonomy" id="2562278"/>
    <lineage>
        <taxon>Bacteria</taxon>
        <taxon>Pseudomonadati</taxon>
        <taxon>Bacteroidota</taxon>
        <taxon>Cytophagia</taxon>
        <taxon>Cytophagales</taxon>
        <taxon>Cyclobacteriaceae</taxon>
        <taxon>Algoriphagus</taxon>
    </lineage>
</organism>
<keyword evidence="3" id="KW-1185">Reference proteome</keyword>
<dbReference type="AlphaFoldDB" id="A0A4Y9QJR3"/>
<dbReference type="GO" id="GO:0016747">
    <property type="term" value="F:acyltransferase activity, transferring groups other than amino-acyl groups"/>
    <property type="evidence" value="ECO:0007669"/>
    <property type="project" value="InterPro"/>
</dbReference>